<reference evidence="7" key="1">
    <citation type="submission" date="2023-02" db="EMBL/GenBank/DDBJ databases">
        <title>Identification and recombinant expression of a fungal hydrolase from Papiliotrema laurentii that hydrolyzes apple cutin and clears colloidal polyester polyurethane.</title>
        <authorList>
            <consortium name="DOE Joint Genome Institute"/>
            <person name="Roman V.A."/>
            <person name="Bojanowski C."/>
            <person name="Crable B.R."/>
            <person name="Wagner D.N."/>
            <person name="Hung C.S."/>
            <person name="Nadeau L.J."/>
            <person name="Schratz L."/>
            <person name="Haridas S."/>
            <person name="Pangilinan J."/>
            <person name="Lipzen A."/>
            <person name="Na H."/>
            <person name="Yan M."/>
            <person name="Ng V."/>
            <person name="Grigoriev I.V."/>
            <person name="Spatafora J.W."/>
            <person name="Barlow D."/>
            <person name="Biffinger J."/>
            <person name="Kelley-Loughnane N."/>
            <person name="Varaljay V.A."/>
            <person name="Crookes-Goodson W.J."/>
        </authorList>
    </citation>
    <scope>NUCLEOTIDE SEQUENCE</scope>
    <source>
        <strain evidence="7">5307AH</strain>
    </source>
</reference>
<dbReference type="SUPFAM" id="SSF52540">
    <property type="entry name" value="P-loop containing nucleoside triphosphate hydrolases"/>
    <property type="match status" value="2"/>
</dbReference>
<feature type="compositionally biased region" description="Acidic residues" evidence="4">
    <location>
        <begin position="275"/>
        <end position="295"/>
    </location>
</feature>
<evidence type="ECO:0000313" key="7">
    <source>
        <dbReference type="EMBL" id="KAK1927432.1"/>
    </source>
</evidence>
<keyword evidence="2" id="KW-0378">Hydrolase</keyword>
<feature type="compositionally biased region" description="Low complexity" evidence="4">
    <location>
        <begin position="34"/>
        <end position="55"/>
    </location>
</feature>
<protein>
    <submittedName>
        <fullName evidence="7">Chromosome organization and biogenesis-related protein</fullName>
    </submittedName>
</protein>
<proteinExistence type="predicted"/>
<name>A0AAD9FWM0_PAPLA</name>
<dbReference type="CDD" id="cd18793">
    <property type="entry name" value="SF2_C_SNF"/>
    <property type="match status" value="1"/>
</dbReference>
<feature type="compositionally biased region" description="Low complexity" evidence="4">
    <location>
        <begin position="123"/>
        <end position="136"/>
    </location>
</feature>
<feature type="domain" description="Helicase C-terminal" evidence="6">
    <location>
        <begin position="862"/>
        <end position="1018"/>
    </location>
</feature>
<dbReference type="InterPro" id="IPR027417">
    <property type="entry name" value="P-loop_NTPase"/>
</dbReference>
<evidence type="ECO:0000259" key="5">
    <source>
        <dbReference type="PROSITE" id="PS51192"/>
    </source>
</evidence>
<dbReference type="Pfam" id="PF00176">
    <property type="entry name" value="SNF2-rel_dom"/>
    <property type="match status" value="1"/>
</dbReference>
<evidence type="ECO:0000256" key="4">
    <source>
        <dbReference type="SAM" id="MobiDB-lite"/>
    </source>
</evidence>
<dbReference type="CDD" id="cd14279">
    <property type="entry name" value="CUE"/>
    <property type="match status" value="1"/>
</dbReference>
<feature type="compositionally biased region" description="Basic and acidic residues" evidence="4">
    <location>
        <begin position="222"/>
        <end position="232"/>
    </location>
</feature>
<feature type="compositionally biased region" description="Polar residues" evidence="4">
    <location>
        <begin position="101"/>
        <end position="111"/>
    </location>
</feature>
<dbReference type="PROSITE" id="PS51194">
    <property type="entry name" value="HELICASE_CTER"/>
    <property type="match status" value="1"/>
</dbReference>
<dbReference type="SMART" id="SM00490">
    <property type="entry name" value="HELICc"/>
    <property type="match status" value="1"/>
</dbReference>
<dbReference type="AlphaFoldDB" id="A0AAD9FWM0"/>
<dbReference type="SUPFAM" id="SSF46934">
    <property type="entry name" value="UBA-like"/>
    <property type="match status" value="1"/>
</dbReference>
<comment type="caution">
    <text evidence="7">The sequence shown here is derived from an EMBL/GenBank/DDBJ whole genome shotgun (WGS) entry which is preliminary data.</text>
</comment>
<dbReference type="Pfam" id="PF00271">
    <property type="entry name" value="Helicase_C"/>
    <property type="match status" value="1"/>
</dbReference>
<feature type="region of interest" description="Disordered" evidence="4">
    <location>
        <begin position="1046"/>
        <end position="1105"/>
    </location>
</feature>
<dbReference type="InterPro" id="IPR009060">
    <property type="entry name" value="UBA-like_sf"/>
</dbReference>
<evidence type="ECO:0000259" key="6">
    <source>
        <dbReference type="PROSITE" id="PS51194"/>
    </source>
</evidence>
<dbReference type="PANTHER" id="PTHR10799">
    <property type="entry name" value="SNF2/RAD54 HELICASE FAMILY"/>
    <property type="match status" value="1"/>
</dbReference>
<gene>
    <name evidence="7" type="ORF">DB88DRAFT_459718</name>
</gene>
<dbReference type="InterPro" id="IPR000330">
    <property type="entry name" value="SNF2_N"/>
</dbReference>
<feature type="compositionally biased region" description="Basic residues" evidence="4">
    <location>
        <begin position="752"/>
        <end position="761"/>
    </location>
</feature>
<accession>A0AAD9FWM0</accession>
<feature type="region of interest" description="Disordered" evidence="4">
    <location>
        <begin position="738"/>
        <end position="773"/>
    </location>
</feature>
<dbReference type="GO" id="GO:0016787">
    <property type="term" value="F:hydrolase activity"/>
    <property type="evidence" value="ECO:0007669"/>
    <property type="project" value="UniProtKB-KW"/>
</dbReference>
<feature type="region of interest" description="Disordered" evidence="4">
    <location>
        <begin position="1"/>
        <end position="159"/>
    </location>
</feature>
<dbReference type="GO" id="GO:0005524">
    <property type="term" value="F:ATP binding"/>
    <property type="evidence" value="ECO:0007669"/>
    <property type="project" value="InterPro"/>
</dbReference>
<feature type="compositionally biased region" description="Polar residues" evidence="4">
    <location>
        <begin position="61"/>
        <end position="76"/>
    </location>
</feature>
<dbReference type="Gene3D" id="3.40.50.10810">
    <property type="entry name" value="Tandem AAA-ATPase domain"/>
    <property type="match status" value="1"/>
</dbReference>
<dbReference type="FunFam" id="3.40.50.10810:FF:000102">
    <property type="entry name" value="Chromosome organization and biogenesis-related protein, putative"/>
    <property type="match status" value="1"/>
</dbReference>
<evidence type="ECO:0000256" key="3">
    <source>
        <dbReference type="ARBA" id="ARBA00022840"/>
    </source>
</evidence>
<keyword evidence="1" id="KW-0547">Nucleotide-binding</keyword>
<feature type="domain" description="Helicase ATP-binding" evidence="5">
    <location>
        <begin position="478"/>
        <end position="648"/>
    </location>
</feature>
<evidence type="ECO:0000313" key="8">
    <source>
        <dbReference type="Proteomes" id="UP001182556"/>
    </source>
</evidence>
<feature type="region of interest" description="Disordered" evidence="4">
    <location>
        <begin position="222"/>
        <end position="307"/>
    </location>
</feature>
<dbReference type="SMART" id="SM00487">
    <property type="entry name" value="DEXDc"/>
    <property type="match status" value="1"/>
</dbReference>
<sequence length="1105" mass="122141">MSAEAARQNALERLKARRVGSETPLPQLDMTPTSPDSKVLVPSSSPVAASRPSTSKYFAPSSANGSKGSVDASNSKPPFAQVNGKPGSSSVIPSSRLAAVNGTSGTGTPLSVVTAIHQRHAEGGSSPTGPSTSNSPLATPNRPPPSSDPLRLTSATPSPLVHAARQVQWTEDRGLIDRLKMQFPNVRRDIVEATLRRHPGNTDAAIAEIQILDAAKEAKKNGMDLTPRHDSFGTKPAATSRPPPKVSKPKKNESSRIYANRENQKSSGKRRSQDSESEAEDAGQSEAESEMDWSGDEGRSKKKRKANEEELDAEGAALKAFNEVEADVLTGTIACSLDQANKIISLRPYEDVDDVYTKLNKARGVSFKLFEQYTEIMEGYVQIDACLNKCAKIAKDVSDTLAVWRGAGMANDSVVGTPRSDGLNDVKVDVKKVSELLRKETDSGKKDILKRYIQTQPAILKEGTVLKDYQLLGINWLNLLFSKRIGCILADEMGLGKTIQVIAFLAHLKERGIKGPHMIYVPASTLENWIREFEKFCPDIDVQTYYGTQSERAMLRDDLKRRFRSDRLEVVLASYTQVASADDLHFFRKKIQFKTCIYDEGHRLKSCTTKAYQDLMLIKPEWRLLLTGTPLQNNLQELVSLLMFIHKDTFTDAEPYLRAIFKSQGHASLLSQQRVSRARTMLTPFVLRRRKAHVLTLPPKIETVEHCDMTPVQAKLYRETMRRSKKVLEELDDTALEEAAAEDDAEGATGKPKAKAKKGKKAAAEPKEVGNSSSHILMDLRKAASHPLLFRKHYTDAKVRALAKECLNTPQWCDSNFDYVVEDLQVMSDAEISHFCSESDYDSLRKHALDPKTYLEGGKVAALQKHIERCKAEGKRVLLFSQFVMILDILEVALTHLDVEYTRLDGQTRTDERQAIVDEFTENPDITVFLLSTKAGGVGINLTAASVVIIYDQDFNPHNDRQAADRAYRIGQEKEVEVIKLITKDSIDEDMLAIGMTKLQLDDAVGGEEVTLDADAGGAGQKDDKTAKEVRKSLLTTLRKKFEAAPSNGAIAEMPDEDEDVKAEETAMTPVKKIARGQPASQALTKQENETDKDATPLGRRRVRG</sequence>
<keyword evidence="8" id="KW-1185">Reference proteome</keyword>
<dbReference type="InterPro" id="IPR049730">
    <property type="entry name" value="SNF2/RAD54-like_C"/>
</dbReference>
<evidence type="ECO:0000256" key="2">
    <source>
        <dbReference type="ARBA" id="ARBA00022801"/>
    </source>
</evidence>
<dbReference type="InterPro" id="IPR014001">
    <property type="entry name" value="Helicase_ATP-bd"/>
</dbReference>
<dbReference type="Gene3D" id="3.40.50.300">
    <property type="entry name" value="P-loop containing nucleotide triphosphate hydrolases"/>
    <property type="match status" value="1"/>
</dbReference>
<dbReference type="InterPro" id="IPR038718">
    <property type="entry name" value="SNF2-like_sf"/>
</dbReference>
<organism evidence="7 8">
    <name type="scientific">Papiliotrema laurentii</name>
    <name type="common">Cryptococcus laurentii</name>
    <dbReference type="NCBI Taxonomy" id="5418"/>
    <lineage>
        <taxon>Eukaryota</taxon>
        <taxon>Fungi</taxon>
        <taxon>Dikarya</taxon>
        <taxon>Basidiomycota</taxon>
        <taxon>Agaricomycotina</taxon>
        <taxon>Tremellomycetes</taxon>
        <taxon>Tremellales</taxon>
        <taxon>Rhynchogastremaceae</taxon>
        <taxon>Papiliotrema</taxon>
    </lineage>
</organism>
<keyword evidence="3" id="KW-0067">ATP-binding</keyword>
<dbReference type="Proteomes" id="UP001182556">
    <property type="component" value="Unassembled WGS sequence"/>
</dbReference>
<dbReference type="InterPro" id="IPR001650">
    <property type="entry name" value="Helicase_C-like"/>
</dbReference>
<evidence type="ECO:0000256" key="1">
    <source>
        <dbReference type="ARBA" id="ARBA00022741"/>
    </source>
</evidence>
<dbReference type="EMBL" id="JAODAN010000001">
    <property type="protein sequence ID" value="KAK1927432.1"/>
    <property type="molecule type" value="Genomic_DNA"/>
</dbReference>
<dbReference type="PROSITE" id="PS51192">
    <property type="entry name" value="HELICASE_ATP_BIND_1"/>
    <property type="match status" value="1"/>
</dbReference>